<evidence type="ECO:0000313" key="4">
    <source>
        <dbReference type="Proteomes" id="UP000663440"/>
    </source>
</evidence>
<sequence>MKNCLVILLVLFLSVSCKKNVVKQPAKLIEKEKMIDIMYDLSLLEAMKYQHQELLDSTETDPTKYILKKYKVDSLQFAQNNKYYAADYENYKDMFDEVGKRLAKLQRDTDSIVTIEEKKAAKEAKNKPKETPKDSIKKPANGINIDSIRRQMTKNRAKQ</sequence>
<accession>A0ABX7Q928</accession>
<dbReference type="RefSeq" id="WP_207294522.1">
    <property type="nucleotide sequence ID" value="NZ_CP071448.1"/>
</dbReference>
<feature type="domain" description="DUF4296" evidence="2">
    <location>
        <begin position="25"/>
        <end position="106"/>
    </location>
</feature>
<protein>
    <submittedName>
        <fullName evidence="3">DUF4296 domain-containing protein</fullName>
    </submittedName>
</protein>
<feature type="compositionally biased region" description="Basic and acidic residues" evidence="1">
    <location>
        <begin position="119"/>
        <end position="137"/>
    </location>
</feature>
<evidence type="ECO:0000259" key="2">
    <source>
        <dbReference type="Pfam" id="PF14129"/>
    </source>
</evidence>
<dbReference type="PROSITE" id="PS51257">
    <property type="entry name" value="PROKAR_LIPOPROTEIN"/>
    <property type="match status" value="1"/>
</dbReference>
<gene>
    <name evidence="3" type="ORF">J0383_13260</name>
</gene>
<name>A0ABX7Q928_9FLAO</name>
<dbReference type="Proteomes" id="UP000663440">
    <property type="component" value="Chromosome"/>
</dbReference>
<dbReference type="InterPro" id="IPR025381">
    <property type="entry name" value="DUF4296"/>
</dbReference>
<evidence type="ECO:0000256" key="1">
    <source>
        <dbReference type="SAM" id="MobiDB-lite"/>
    </source>
</evidence>
<feature type="region of interest" description="Disordered" evidence="1">
    <location>
        <begin position="119"/>
        <end position="159"/>
    </location>
</feature>
<dbReference type="EMBL" id="CP071448">
    <property type="protein sequence ID" value="QSW87265.1"/>
    <property type="molecule type" value="Genomic_DNA"/>
</dbReference>
<reference evidence="3 4" key="1">
    <citation type="submission" date="2021-03" db="EMBL/GenBank/DDBJ databases">
        <title>Flavobacterium kribbensis sp. nov, an endophytic bacteria, isolated from soybean.</title>
        <authorList>
            <person name="Lee J."/>
            <person name="Seo J."/>
        </authorList>
    </citation>
    <scope>NUCLEOTIDE SEQUENCE [LARGE SCALE GENOMIC DNA]</scope>
    <source>
        <strain evidence="3 4">BB8</strain>
    </source>
</reference>
<dbReference type="Pfam" id="PF14129">
    <property type="entry name" value="DUF4296"/>
    <property type="match status" value="1"/>
</dbReference>
<keyword evidence="4" id="KW-1185">Reference proteome</keyword>
<proteinExistence type="predicted"/>
<evidence type="ECO:0000313" key="3">
    <source>
        <dbReference type="EMBL" id="QSW87265.1"/>
    </source>
</evidence>
<organism evidence="3 4">
    <name type="scientific">Flavobacterium endoglycinae</name>
    <dbReference type="NCBI Taxonomy" id="2816357"/>
    <lineage>
        <taxon>Bacteria</taxon>
        <taxon>Pseudomonadati</taxon>
        <taxon>Bacteroidota</taxon>
        <taxon>Flavobacteriia</taxon>
        <taxon>Flavobacteriales</taxon>
        <taxon>Flavobacteriaceae</taxon>
        <taxon>Flavobacterium</taxon>
    </lineage>
</organism>